<proteinExistence type="predicted"/>
<accession>A0A0K0DRG7</accession>
<dbReference type="Proteomes" id="UP000035642">
    <property type="component" value="Unassembled WGS sequence"/>
</dbReference>
<evidence type="ECO:0000313" key="2">
    <source>
        <dbReference type="WBParaSite" id="ACAC_0001435601-mRNA-1"/>
    </source>
</evidence>
<dbReference type="STRING" id="6313.A0A0K0DRG7"/>
<reference evidence="1" key="1">
    <citation type="submission" date="2012-09" db="EMBL/GenBank/DDBJ databases">
        <authorList>
            <person name="Martin A.A."/>
        </authorList>
    </citation>
    <scope>NUCLEOTIDE SEQUENCE</scope>
</reference>
<protein>
    <submittedName>
        <fullName evidence="2">DDT domain-containing protein</fullName>
    </submittedName>
</protein>
<evidence type="ECO:0000313" key="1">
    <source>
        <dbReference type="Proteomes" id="UP000035642"/>
    </source>
</evidence>
<keyword evidence="1" id="KW-1185">Reference proteome</keyword>
<name>A0A0K0DRG7_ANGCA</name>
<dbReference type="AlphaFoldDB" id="A0A0K0DRG7"/>
<sequence>MHHDGWQEEKSFGPPFEWTLVDFALFVAEFWQQVGLSKSSASDYNNLMLDDALNVIGLSKLFY</sequence>
<dbReference type="WBParaSite" id="ACAC_0001435601-mRNA-1">
    <property type="protein sequence ID" value="ACAC_0001435601-mRNA-1"/>
    <property type="gene ID" value="ACAC_0001435601"/>
</dbReference>
<organism evidence="1 2">
    <name type="scientific">Angiostrongylus cantonensis</name>
    <name type="common">Rat lungworm</name>
    <dbReference type="NCBI Taxonomy" id="6313"/>
    <lineage>
        <taxon>Eukaryota</taxon>
        <taxon>Metazoa</taxon>
        <taxon>Ecdysozoa</taxon>
        <taxon>Nematoda</taxon>
        <taxon>Chromadorea</taxon>
        <taxon>Rhabditida</taxon>
        <taxon>Rhabditina</taxon>
        <taxon>Rhabditomorpha</taxon>
        <taxon>Strongyloidea</taxon>
        <taxon>Metastrongylidae</taxon>
        <taxon>Angiostrongylus</taxon>
    </lineage>
</organism>
<reference evidence="2" key="2">
    <citation type="submission" date="2017-02" db="UniProtKB">
        <authorList>
            <consortium name="WormBaseParasite"/>
        </authorList>
    </citation>
    <scope>IDENTIFICATION</scope>
</reference>